<protein>
    <submittedName>
        <fullName evidence="4">Uncharacterized protein</fullName>
    </submittedName>
</protein>
<dbReference type="Proteomes" id="UP001266305">
    <property type="component" value="Unassembled WGS sequence"/>
</dbReference>
<sequence length="185" mass="20083">MSAPSEEEEYARLVMEAQPEWLRAEVKRLSHELAETTREKIQAAEYGLAVLEEKHQLKLQFEELEVDYEAIRGEMEQLKEVSRAALWASGPVGVVPGTGAAKVSLASLAGGRGPRAGDPGSMWEWARPWLADRCPGRCRHRCCRGPGALPPPAAARLLPCGPWRPGRGGASQGLMLRGGRCSGCV</sequence>
<organism evidence="4 5">
    <name type="scientific">Saguinus oedipus</name>
    <name type="common">Cotton-top tamarin</name>
    <name type="synonym">Oedipomidas oedipus</name>
    <dbReference type="NCBI Taxonomy" id="9490"/>
    <lineage>
        <taxon>Eukaryota</taxon>
        <taxon>Metazoa</taxon>
        <taxon>Chordata</taxon>
        <taxon>Craniata</taxon>
        <taxon>Vertebrata</taxon>
        <taxon>Euteleostomi</taxon>
        <taxon>Mammalia</taxon>
        <taxon>Eutheria</taxon>
        <taxon>Euarchontoglires</taxon>
        <taxon>Primates</taxon>
        <taxon>Haplorrhini</taxon>
        <taxon>Platyrrhini</taxon>
        <taxon>Cebidae</taxon>
        <taxon>Callitrichinae</taxon>
        <taxon>Saguinus</taxon>
    </lineage>
</organism>
<gene>
    <name evidence="4" type="ORF">P7K49_000719</name>
</gene>
<keyword evidence="5" id="KW-1185">Reference proteome</keyword>
<name>A0ABQ9WF24_SAGOE</name>
<comment type="caution">
    <text evidence="4">The sequence shown here is derived from an EMBL/GenBank/DDBJ whole genome shotgun (WGS) entry which is preliminary data.</text>
</comment>
<dbReference type="PANTHER" id="PTHR31233">
    <property type="entry name" value="BICAUDAL D FAMILY MEMBER"/>
    <property type="match status" value="1"/>
</dbReference>
<dbReference type="InterPro" id="IPR018477">
    <property type="entry name" value="BICD"/>
</dbReference>
<evidence type="ECO:0000313" key="5">
    <source>
        <dbReference type="Proteomes" id="UP001266305"/>
    </source>
</evidence>
<accession>A0ABQ9WF24</accession>
<evidence type="ECO:0000313" key="4">
    <source>
        <dbReference type="EMBL" id="KAK2119333.1"/>
    </source>
</evidence>
<evidence type="ECO:0000256" key="2">
    <source>
        <dbReference type="ARBA" id="ARBA00023054"/>
    </source>
</evidence>
<keyword evidence="2 3" id="KW-0175">Coiled coil</keyword>
<evidence type="ECO:0000256" key="1">
    <source>
        <dbReference type="ARBA" id="ARBA00010061"/>
    </source>
</evidence>
<comment type="similarity">
    <text evidence="1">Belongs to the BicD family.</text>
</comment>
<dbReference type="PANTHER" id="PTHR31233:SF7">
    <property type="entry name" value="PROTEIN BICAUDAL D HOMOLOG 2"/>
    <property type="match status" value="1"/>
</dbReference>
<proteinExistence type="inferred from homology"/>
<reference evidence="4 5" key="1">
    <citation type="submission" date="2023-05" db="EMBL/GenBank/DDBJ databases">
        <title>B98-5 Cell Line De Novo Hybrid Assembly: An Optical Mapping Approach.</title>
        <authorList>
            <person name="Kananen K."/>
            <person name="Auerbach J.A."/>
            <person name="Kautto E."/>
            <person name="Blachly J.S."/>
        </authorList>
    </citation>
    <scope>NUCLEOTIDE SEQUENCE [LARGE SCALE GENOMIC DNA]</scope>
    <source>
        <strain evidence="4">B95-8</strain>
        <tissue evidence="4">Cell line</tissue>
    </source>
</reference>
<evidence type="ECO:0000256" key="3">
    <source>
        <dbReference type="SAM" id="Coils"/>
    </source>
</evidence>
<feature type="coiled-coil region" evidence="3">
    <location>
        <begin position="54"/>
        <end position="81"/>
    </location>
</feature>
<dbReference type="EMBL" id="JASSZA010000001">
    <property type="protein sequence ID" value="KAK2119333.1"/>
    <property type="molecule type" value="Genomic_DNA"/>
</dbReference>